<organism evidence="1 2">
    <name type="scientific">Trichostrongylus colubriformis</name>
    <name type="common">Black scour worm</name>
    <dbReference type="NCBI Taxonomy" id="6319"/>
    <lineage>
        <taxon>Eukaryota</taxon>
        <taxon>Metazoa</taxon>
        <taxon>Ecdysozoa</taxon>
        <taxon>Nematoda</taxon>
        <taxon>Chromadorea</taxon>
        <taxon>Rhabditida</taxon>
        <taxon>Rhabditina</taxon>
        <taxon>Rhabditomorpha</taxon>
        <taxon>Strongyloidea</taxon>
        <taxon>Trichostrongylidae</taxon>
        <taxon>Trichostrongylus</taxon>
    </lineage>
</organism>
<dbReference type="Proteomes" id="UP001331761">
    <property type="component" value="Unassembled WGS sequence"/>
</dbReference>
<protein>
    <submittedName>
        <fullName evidence="1">Uncharacterized protein</fullName>
    </submittedName>
</protein>
<comment type="caution">
    <text evidence="1">The sequence shown here is derived from an EMBL/GenBank/DDBJ whole genome shotgun (WGS) entry which is preliminary data.</text>
</comment>
<keyword evidence="2" id="KW-1185">Reference proteome</keyword>
<evidence type="ECO:0000313" key="2">
    <source>
        <dbReference type="Proteomes" id="UP001331761"/>
    </source>
</evidence>
<dbReference type="AlphaFoldDB" id="A0AAN8F471"/>
<reference evidence="1 2" key="1">
    <citation type="submission" date="2019-10" db="EMBL/GenBank/DDBJ databases">
        <title>Assembly and Annotation for the nematode Trichostrongylus colubriformis.</title>
        <authorList>
            <person name="Martin J."/>
        </authorList>
    </citation>
    <scope>NUCLEOTIDE SEQUENCE [LARGE SCALE GENOMIC DNA]</scope>
    <source>
        <strain evidence="1">G859</strain>
        <tissue evidence="1">Whole worm</tissue>
    </source>
</reference>
<name>A0AAN8F471_TRICO</name>
<sequence>MYYESPQMFSYSNEYKDWSGKRSTVWEYKPESCAKTAHWISNEAFYKLDSDTHELTPIHYHPDATDFFYQL</sequence>
<dbReference type="EMBL" id="WIXE01022817">
    <property type="protein sequence ID" value="KAK5967092.1"/>
    <property type="molecule type" value="Genomic_DNA"/>
</dbReference>
<evidence type="ECO:0000313" key="1">
    <source>
        <dbReference type="EMBL" id="KAK5967092.1"/>
    </source>
</evidence>
<proteinExistence type="predicted"/>
<accession>A0AAN8F471</accession>
<gene>
    <name evidence="1" type="ORF">GCK32_021177</name>
</gene>
<feature type="non-terminal residue" evidence="1">
    <location>
        <position position="71"/>
    </location>
</feature>